<organism evidence="8 9">
    <name type="scientific">Chlamydomonas schloesseri</name>
    <dbReference type="NCBI Taxonomy" id="2026947"/>
    <lineage>
        <taxon>Eukaryota</taxon>
        <taxon>Viridiplantae</taxon>
        <taxon>Chlorophyta</taxon>
        <taxon>core chlorophytes</taxon>
        <taxon>Chlorophyceae</taxon>
        <taxon>CS clade</taxon>
        <taxon>Chlamydomonadales</taxon>
        <taxon>Chlamydomonadaceae</taxon>
        <taxon>Chlamydomonas</taxon>
    </lineage>
</organism>
<dbReference type="CDD" id="cd04666">
    <property type="entry name" value="NUDIX_DIPP2_like_Nudt4"/>
    <property type="match status" value="1"/>
</dbReference>
<dbReference type="InterPro" id="IPR047198">
    <property type="entry name" value="DDP-like_NUDIX"/>
</dbReference>
<feature type="compositionally biased region" description="Low complexity" evidence="6">
    <location>
        <begin position="139"/>
        <end position="153"/>
    </location>
</feature>
<feature type="region of interest" description="Disordered" evidence="6">
    <location>
        <begin position="1"/>
        <end position="20"/>
    </location>
</feature>
<evidence type="ECO:0000256" key="2">
    <source>
        <dbReference type="ARBA" id="ARBA00005582"/>
    </source>
</evidence>
<gene>
    <name evidence="8" type="ORF">HYH02_000380</name>
</gene>
<keyword evidence="3" id="KW-0479">Metal-binding</keyword>
<accession>A0A835WWM1</accession>
<sequence>MITTTSGKGLVFPKGGWEDDESVESAAQRETVEEAGVRGVLEEPLLGIFSFASGKYHVQEGQGTAMQGRCKAYIYVMHVAEELPCWPESNDRQRVWCSISEAAQQCKHQWMREALQAWVRRRGWDESLASASAIVSSGGVSRGTQQAHEQAAAAGGGETNFGSTSVHFGEESRAFDFKAAAAAAAAGPCVSSNST</sequence>
<evidence type="ECO:0000259" key="7">
    <source>
        <dbReference type="PROSITE" id="PS51462"/>
    </source>
</evidence>
<keyword evidence="9" id="KW-1185">Reference proteome</keyword>
<name>A0A835WWM1_9CHLO</name>
<evidence type="ECO:0000313" key="8">
    <source>
        <dbReference type="EMBL" id="KAG2454533.1"/>
    </source>
</evidence>
<dbReference type="Pfam" id="PF00293">
    <property type="entry name" value="NUDIX"/>
    <property type="match status" value="1"/>
</dbReference>
<dbReference type="AlphaFoldDB" id="A0A835WWM1"/>
<evidence type="ECO:0000313" key="9">
    <source>
        <dbReference type="Proteomes" id="UP000613740"/>
    </source>
</evidence>
<dbReference type="PANTHER" id="PTHR12629:SF0">
    <property type="entry name" value="DIPHOSPHOINOSITOL-POLYPHOSPHATE DIPHOSPHATASE"/>
    <property type="match status" value="1"/>
</dbReference>
<evidence type="ECO:0000256" key="4">
    <source>
        <dbReference type="ARBA" id="ARBA00022801"/>
    </source>
</evidence>
<dbReference type="PANTHER" id="PTHR12629">
    <property type="entry name" value="DIPHOSPHOINOSITOL POLYPHOSPHATE PHOSPHOHYDROLASE"/>
    <property type="match status" value="1"/>
</dbReference>
<dbReference type="PROSITE" id="PS00893">
    <property type="entry name" value="NUDIX_BOX"/>
    <property type="match status" value="1"/>
</dbReference>
<keyword evidence="5" id="KW-0460">Magnesium</keyword>
<dbReference type="InterPro" id="IPR020084">
    <property type="entry name" value="NUDIX_hydrolase_CS"/>
</dbReference>
<dbReference type="OrthoDB" id="2011998at2759"/>
<dbReference type="EMBL" id="JAEHOD010000001">
    <property type="protein sequence ID" value="KAG2454533.1"/>
    <property type="molecule type" value="Genomic_DNA"/>
</dbReference>
<feature type="region of interest" description="Disordered" evidence="6">
    <location>
        <begin position="139"/>
        <end position="163"/>
    </location>
</feature>
<reference evidence="8" key="1">
    <citation type="journal article" date="2020" name="bioRxiv">
        <title>Comparative genomics of Chlamydomonas.</title>
        <authorList>
            <person name="Craig R.J."/>
            <person name="Hasan A.R."/>
            <person name="Ness R.W."/>
            <person name="Keightley P.D."/>
        </authorList>
    </citation>
    <scope>NUCLEOTIDE SEQUENCE</scope>
    <source>
        <strain evidence="8">CCAP 11/173</strain>
    </source>
</reference>
<evidence type="ECO:0000256" key="3">
    <source>
        <dbReference type="ARBA" id="ARBA00022723"/>
    </source>
</evidence>
<comment type="similarity">
    <text evidence="2">Belongs to the Nudix hydrolase family.</text>
</comment>
<dbReference type="GO" id="GO:0005634">
    <property type="term" value="C:nucleus"/>
    <property type="evidence" value="ECO:0007669"/>
    <property type="project" value="TreeGrafter"/>
</dbReference>
<proteinExistence type="inferred from homology"/>
<evidence type="ECO:0000256" key="5">
    <source>
        <dbReference type="ARBA" id="ARBA00022842"/>
    </source>
</evidence>
<dbReference type="GO" id="GO:0005737">
    <property type="term" value="C:cytoplasm"/>
    <property type="evidence" value="ECO:0007669"/>
    <property type="project" value="TreeGrafter"/>
</dbReference>
<dbReference type="PROSITE" id="PS51462">
    <property type="entry name" value="NUDIX"/>
    <property type="match status" value="1"/>
</dbReference>
<evidence type="ECO:0000256" key="6">
    <source>
        <dbReference type="SAM" id="MobiDB-lite"/>
    </source>
</evidence>
<dbReference type="Proteomes" id="UP000613740">
    <property type="component" value="Unassembled WGS sequence"/>
</dbReference>
<dbReference type="GO" id="GO:0016462">
    <property type="term" value="F:pyrophosphatase activity"/>
    <property type="evidence" value="ECO:0007669"/>
    <property type="project" value="InterPro"/>
</dbReference>
<protein>
    <recommendedName>
        <fullName evidence="7">Nudix hydrolase domain-containing protein</fullName>
    </recommendedName>
</protein>
<evidence type="ECO:0000256" key="1">
    <source>
        <dbReference type="ARBA" id="ARBA00001946"/>
    </source>
</evidence>
<dbReference type="InterPro" id="IPR000086">
    <property type="entry name" value="NUDIX_hydrolase_dom"/>
</dbReference>
<dbReference type="Gene3D" id="3.90.79.10">
    <property type="entry name" value="Nucleoside Triphosphate Pyrophosphohydrolase"/>
    <property type="match status" value="1"/>
</dbReference>
<comment type="caution">
    <text evidence="8">The sequence shown here is derived from an EMBL/GenBank/DDBJ whole genome shotgun (WGS) entry which is preliminary data.</text>
</comment>
<keyword evidence="4" id="KW-0378">Hydrolase</keyword>
<feature type="domain" description="Nudix hydrolase" evidence="7">
    <location>
        <begin position="1"/>
        <end position="119"/>
    </location>
</feature>
<dbReference type="GO" id="GO:0046872">
    <property type="term" value="F:metal ion binding"/>
    <property type="evidence" value="ECO:0007669"/>
    <property type="project" value="UniProtKB-KW"/>
</dbReference>
<comment type="cofactor">
    <cofactor evidence="1">
        <name>Mg(2+)</name>
        <dbReference type="ChEBI" id="CHEBI:18420"/>
    </cofactor>
</comment>
<dbReference type="SUPFAM" id="SSF55811">
    <property type="entry name" value="Nudix"/>
    <property type="match status" value="1"/>
</dbReference>
<dbReference type="InterPro" id="IPR015797">
    <property type="entry name" value="NUDIX_hydrolase-like_dom_sf"/>
</dbReference>